<dbReference type="Gene3D" id="3.40.190.270">
    <property type="match status" value="1"/>
</dbReference>
<dbReference type="RefSeq" id="WP_130557892.1">
    <property type="nucleotide sequence ID" value="NZ_AP028947.1"/>
</dbReference>
<organism evidence="3 4">
    <name type="scientific">Limnobacter thiooxidans</name>
    <dbReference type="NCBI Taxonomy" id="131080"/>
    <lineage>
        <taxon>Bacteria</taxon>
        <taxon>Pseudomonadati</taxon>
        <taxon>Pseudomonadota</taxon>
        <taxon>Betaproteobacteria</taxon>
        <taxon>Burkholderiales</taxon>
        <taxon>Burkholderiaceae</taxon>
        <taxon>Limnobacter</taxon>
    </lineage>
</organism>
<dbReference type="SUPFAM" id="SSF53850">
    <property type="entry name" value="Periplasmic binding protein-like II"/>
    <property type="match status" value="1"/>
</dbReference>
<reference evidence="3 4" key="1">
    <citation type="submission" date="2023-10" db="EMBL/GenBank/DDBJ databases">
        <title>Complete Genome Sequence of Limnobacter thiooxidans CS-K2T, Isolated from freshwater lake sediments in Bavaria, Germany.</title>
        <authorList>
            <person name="Naruki M."/>
            <person name="Watanabe A."/>
            <person name="Warashina T."/>
            <person name="Morita T."/>
            <person name="Arakawa K."/>
        </authorList>
    </citation>
    <scope>NUCLEOTIDE SEQUENCE [LARGE SCALE GENOMIC DNA]</scope>
    <source>
        <strain evidence="3 4">CS-K2</strain>
    </source>
</reference>
<evidence type="ECO:0000313" key="4">
    <source>
        <dbReference type="Proteomes" id="UP001329151"/>
    </source>
</evidence>
<evidence type="ECO:0000256" key="1">
    <source>
        <dbReference type="SAM" id="MobiDB-lite"/>
    </source>
</evidence>
<dbReference type="Pfam" id="PF09084">
    <property type="entry name" value="NMT1"/>
    <property type="match status" value="1"/>
</dbReference>
<dbReference type="Gene3D" id="3.40.190.10">
    <property type="entry name" value="Periplasmic binding protein-like II"/>
    <property type="match status" value="1"/>
</dbReference>
<evidence type="ECO:0000313" key="3">
    <source>
        <dbReference type="EMBL" id="BET26984.1"/>
    </source>
</evidence>
<dbReference type="PANTHER" id="PTHR30024">
    <property type="entry name" value="ALIPHATIC SULFONATES-BINDING PROTEIN-RELATED"/>
    <property type="match status" value="1"/>
</dbReference>
<dbReference type="EMBL" id="AP028947">
    <property type="protein sequence ID" value="BET26984.1"/>
    <property type="molecule type" value="Genomic_DNA"/>
</dbReference>
<keyword evidence="4" id="KW-1185">Reference proteome</keyword>
<name>A0AA86M902_9BURK</name>
<feature type="domain" description="SsuA/THI5-like" evidence="2">
    <location>
        <begin position="19"/>
        <end position="123"/>
    </location>
</feature>
<dbReference type="AlphaFoldDB" id="A0AA86M902"/>
<proteinExistence type="predicted"/>
<feature type="region of interest" description="Disordered" evidence="1">
    <location>
        <begin position="156"/>
        <end position="179"/>
    </location>
</feature>
<dbReference type="InterPro" id="IPR015168">
    <property type="entry name" value="SsuA/THI5"/>
</dbReference>
<accession>A0AA86M902</accession>
<gene>
    <name evidence="3" type="ORF">RGQ30_24850</name>
</gene>
<sequence>MTDRNQVDTLWYTRCPVPTPLGLASRLGWFNQEFGDDGITIKTLQDTGDASTRESHYDHHLPHSFRQGGNVPAIWAKARGADTIVIGLNWIDEAQLIVSLKDSGIEKPSDLRGKRLALPVSNNSIDHARAGALRGLLVTLEVGGVNREEVNFIDVQSGQGGAPGQGWANSSVNDEPARTRPGAYESLFQALKAGEVDAIFVKGARGLEAAETHGVHIVYDIRQHPSKLVRANNGAPRPITVDRELLETRPDIVQRFLQRIVAIGEWAKTNQKWTIDYIARESGSTAEWVQRAYGPDAHLHQGTDLDPQSIEALSAYKDFLLKEGFIAADFDVHSWINPEPLKAVLAEGEQQAA</sequence>
<evidence type="ECO:0000259" key="2">
    <source>
        <dbReference type="Pfam" id="PF09084"/>
    </source>
</evidence>
<protein>
    <submittedName>
        <fullName evidence="3">ABC transporter substrate-binding protein</fullName>
    </submittedName>
</protein>
<dbReference type="Proteomes" id="UP001329151">
    <property type="component" value="Chromosome"/>
</dbReference>
<dbReference type="KEGG" id="lto:RGQ30_24850"/>